<evidence type="ECO:0000259" key="3">
    <source>
        <dbReference type="Pfam" id="PF21882"/>
    </source>
</evidence>
<dbReference type="Pfam" id="PF10651">
    <property type="entry name" value="BppU_N"/>
    <property type="match status" value="1"/>
</dbReference>
<dbReference type="EMBL" id="CZBO01000001">
    <property type="protein sequence ID" value="CUP72572.1"/>
    <property type="molecule type" value="Genomic_DNA"/>
</dbReference>
<reference evidence="4 5" key="1">
    <citation type="submission" date="2015-09" db="EMBL/GenBank/DDBJ databases">
        <authorList>
            <consortium name="Pathogen Informatics"/>
        </authorList>
    </citation>
    <scope>NUCLEOTIDE SEQUENCE [LARGE SCALE GENOMIC DNA]</scope>
    <source>
        <strain evidence="4 5">2789STDY5834956</strain>
    </source>
</reference>
<protein>
    <submittedName>
        <fullName evidence="4">Uncharacterized protein</fullName>
    </submittedName>
</protein>
<evidence type="ECO:0000313" key="4">
    <source>
        <dbReference type="EMBL" id="CUP72572.1"/>
    </source>
</evidence>
<dbReference type="Pfam" id="PF21882">
    <property type="entry name" value="Gp53-like_C"/>
    <property type="match status" value="1"/>
</dbReference>
<gene>
    <name evidence="4" type="ORF">ERS852568_00562</name>
</gene>
<feature type="region of interest" description="Disordered" evidence="1">
    <location>
        <begin position="781"/>
        <end position="800"/>
    </location>
</feature>
<organism evidence="4 5">
    <name type="scientific">Clostridium baratii</name>
    <dbReference type="NCBI Taxonomy" id="1561"/>
    <lineage>
        <taxon>Bacteria</taxon>
        <taxon>Bacillati</taxon>
        <taxon>Bacillota</taxon>
        <taxon>Clostridia</taxon>
        <taxon>Eubacteriales</taxon>
        <taxon>Clostridiaceae</taxon>
        <taxon>Clostridium</taxon>
    </lineage>
</organism>
<accession>A0A174QH06</accession>
<feature type="domain" description="BppU N-terminal" evidence="2">
    <location>
        <begin position="12"/>
        <end position="134"/>
    </location>
</feature>
<proteinExistence type="predicted"/>
<dbReference type="AlphaFoldDB" id="A0A174QH06"/>
<evidence type="ECO:0000256" key="1">
    <source>
        <dbReference type="SAM" id="MobiDB-lite"/>
    </source>
</evidence>
<dbReference type="Gene3D" id="2.60.40.3350">
    <property type="match status" value="1"/>
</dbReference>
<name>A0A174QH06_9CLOT</name>
<dbReference type="InterPro" id="IPR054075">
    <property type="entry name" value="Gp53-like_C"/>
</dbReference>
<dbReference type="InterPro" id="IPR018913">
    <property type="entry name" value="BppU_N"/>
</dbReference>
<dbReference type="RefSeq" id="WP_055206620.1">
    <property type="nucleotide sequence ID" value="NZ_CZBO01000001.1"/>
</dbReference>
<evidence type="ECO:0000313" key="5">
    <source>
        <dbReference type="Proteomes" id="UP000095563"/>
    </source>
</evidence>
<evidence type="ECO:0000259" key="2">
    <source>
        <dbReference type="Pfam" id="PF10651"/>
    </source>
</evidence>
<sequence length="960" mass="107371">MKEIFIDVLQGSNNTITVTENDNLTETYKLILMKNRIRINLTNKKVKFVFVKPNSNHGDIFDEMNISNPTEGEVELPITNQISKENGMYSCGLAIYNNEGYLEHTGIFNLYVKENLFEKVSNELIEHNTYKKLISLLDKASDINNKLITNTGEANKVNNAAINLKNALEGEVNRANQVNDTLTKTNSAAVDKNTTLNNSLEEAKKLLTAVDKYNLDNYMRKVDIPSDRDCNSFKEINVFCVFDTGAGDFKNTPEGTLPQGSCRVFLLINRGYSDGRFQQEFINVYPQDRVTRYIRNFNSDSNGNWGTWWKVYDEANKPTPNDIGTYTKQEIDNKDNSTLNSAKSYTDENFLTKAPTRLDKKDLNTITDPGRYVCANCTNAPTTYGRMDVLVWNDYKSAKWITQIFYSDVSNKVFTRCSTKVDATTWTSWAIMYSSMNKPTPADIGASPSNHNHDHLNGVTSIEFNSHNNDTASISTTVDGVQTFMDFNLSDDPNQDKWRWRFTPSGGNKFSAMELRPVNLNTADLYVQGNIYASNNKVYHQGNKPSPQEIGAVPFSNNSAMTIHADVDGSSEEEYLSLKAGKNDLRILSSATNQSSTALIFNGNQIYHKGNKPTPAEIGAVANSSVSTGVDANFVVKRDSAGDINARLLRSSYQDDNYINGAIAFRTNNKDDNYTRYCNNPTAVREWVDASPSNHNHDSAYLGKTATATNSDKLFGYGQFTGKNQKGIPGIPLVGSDGVMETGYIIDMHLPNSEKDYDARLQLNGDGSRLSFNHNVIYTDGNKPTPTDIGASPSDHNHDDRYLKKEVGATNESFRFRTKFLEFGVDDSRLGEIGVGPNDTYIHNTKSNKYLALKDDGRLCYSNKEICDKGHFNADIGLNGYQMFPSGLLVQWGYVDMGKDTTKLVNFPKSFKDNNYNLQVSVYGGPGRVPAVKTYYAKNNNFYIQCEAGFCVYWEAKGSV</sequence>
<dbReference type="Gene3D" id="2.60.40.3940">
    <property type="match status" value="1"/>
</dbReference>
<feature type="domain" description="Putative tail fiber protein gp53-like C-terminal" evidence="3">
    <location>
        <begin position="884"/>
        <end position="947"/>
    </location>
</feature>
<dbReference type="Proteomes" id="UP000095563">
    <property type="component" value="Unassembled WGS sequence"/>
</dbReference>
<dbReference type="CDD" id="cd19958">
    <property type="entry name" value="pyocin_knob"/>
    <property type="match status" value="1"/>
</dbReference>